<dbReference type="Proteomes" id="UP000325945">
    <property type="component" value="Unassembled WGS sequence"/>
</dbReference>
<organism evidence="1 2">
    <name type="scientific">Aspergillus sergii</name>
    <dbReference type="NCBI Taxonomy" id="1034303"/>
    <lineage>
        <taxon>Eukaryota</taxon>
        <taxon>Fungi</taxon>
        <taxon>Dikarya</taxon>
        <taxon>Ascomycota</taxon>
        <taxon>Pezizomycotina</taxon>
        <taxon>Eurotiomycetes</taxon>
        <taxon>Eurotiomycetidae</taxon>
        <taxon>Eurotiales</taxon>
        <taxon>Aspergillaceae</taxon>
        <taxon>Aspergillus</taxon>
        <taxon>Aspergillus subgen. Circumdati</taxon>
    </lineage>
</organism>
<proteinExistence type="predicted"/>
<evidence type="ECO:0000313" key="1">
    <source>
        <dbReference type="EMBL" id="KAE8321349.1"/>
    </source>
</evidence>
<dbReference type="AlphaFoldDB" id="A0A5N6WNG1"/>
<evidence type="ECO:0000313" key="2">
    <source>
        <dbReference type="Proteomes" id="UP000325945"/>
    </source>
</evidence>
<gene>
    <name evidence="1" type="ORF">BDV39DRAFT_185972</name>
</gene>
<dbReference type="EMBL" id="ML741872">
    <property type="protein sequence ID" value="KAE8321349.1"/>
    <property type="molecule type" value="Genomic_DNA"/>
</dbReference>
<sequence length="152" mass="17545">MDASLGVGEYGDISVGRVVDSSGTDWITVDIWDRLDRRFPHIKYTFISNEYVDDELLSSELLLITRLMWQRRIRSMTLDHDINPILVFSVMGPQHVRILQAHFDGSALIILKSKLFDLRNRNDEATDLLGQWYCSDLVEKTLWSETVRTGTV</sequence>
<keyword evidence="2" id="KW-1185">Reference proteome</keyword>
<accession>A0A5N6WNG1</accession>
<name>A0A5N6WNG1_9EURO</name>
<reference evidence="2" key="1">
    <citation type="submission" date="2019-04" db="EMBL/GenBank/DDBJ databases">
        <title>Friends and foes A comparative genomics studyof 23 Aspergillus species from section Flavi.</title>
        <authorList>
            <consortium name="DOE Joint Genome Institute"/>
            <person name="Kjaerbolling I."/>
            <person name="Vesth T."/>
            <person name="Frisvad J.C."/>
            <person name="Nybo J.L."/>
            <person name="Theobald S."/>
            <person name="Kildgaard S."/>
            <person name="Isbrandt T."/>
            <person name="Kuo A."/>
            <person name="Sato A."/>
            <person name="Lyhne E.K."/>
            <person name="Kogle M.E."/>
            <person name="Wiebenga A."/>
            <person name="Kun R.S."/>
            <person name="Lubbers R.J."/>
            <person name="Makela M.R."/>
            <person name="Barry K."/>
            <person name="Chovatia M."/>
            <person name="Clum A."/>
            <person name="Daum C."/>
            <person name="Haridas S."/>
            <person name="He G."/>
            <person name="LaButti K."/>
            <person name="Lipzen A."/>
            <person name="Mondo S."/>
            <person name="Riley R."/>
            <person name="Salamov A."/>
            <person name="Simmons B.A."/>
            <person name="Magnuson J.K."/>
            <person name="Henrissat B."/>
            <person name="Mortensen U.H."/>
            <person name="Larsen T.O."/>
            <person name="Devries R.P."/>
            <person name="Grigoriev I.V."/>
            <person name="Machida M."/>
            <person name="Baker S.E."/>
            <person name="Andersen M.R."/>
        </authorList>
    </citation>
    <scope>NUCLEOTIDE SEQUENCE [LARGE SCALE GENOMIC DNA]</scope>
    <source>
        <strain evidence="2">CBS 130017</strain>
    </source>
</reference>
<protein>
    <submittedName>
        <fullName evidence="1">Uncharacterized protein</fullName>
    </submittedName>
</protein>